<evidence type="ECO:0000313" key="5">
    <source>
        <dbReference type="EMBL" id="MFB9258193.1"/>
    </source>
</evidence>
<keyword evidence="2" id="KW-1133">Transmembrane helix</keyword>
<evidence type="ECO:0000256" key="2">
    <source>
        <dbReference type="SAM" id="Phobius"/>
    </source>
</evidence>
<reference evidence="5 6" key="1">
    <citation type="submission" date="2024-09" db="EMBL/GenBank/DDBJ databases">
        <authorList>
            <person name="Sun Q."/>
            <person name="Mori K."/>
        </authorList>
    </citation>
    <scope>NUCLEOTIDE SEQUENCE [LARGE SCALE GENOMIC DNA]</scope>
    <source>
        <strain evidence="5 6">CCM 7659</strain>
    </source>
</reference>
<accession>A0ABV5JKF3</accession>
<proteinExistence type="predicted"/>
<dbReference type="InterPro" id="IPR007331">
    <property type="entry name" value="Htaa"/>
</dbReference>
<keyword evidence="6" id="KW-1185">Reference proteome</keyword>
<dbReference type="Proteomes" id="UP001589700">
    <property type="component" value="Unassembled WGS sequence"/>
</dbReference>
<keyword evidence="2" id="KW-0472">Membrane</keyword>
<gene>
    <name evidence="5" type="ORF">ACFFVD_00045</name>
</gene>
<dbReference type="RefSeq" id="WP_182632464.1">
    <property type="nucleotide sequence ID" value="NZ_JAALDM010000147.1"/>
</dbReference>
<evidence type="ECO:0000313" key="6">
    <source>
        <dbReference type="Proteomes" id="UP001589700"/>
    </source>
</evidence>
<feature type="chain" id="PRO_5047066178" evidence="3">
    <location>
        <begin position="35"/>
        <end position="506"/>
    </location>
</feature>
<evidence type="ECO:0000256" key="3">
    <source>
        <dbReference type="SAM" id="SignalP"/>
    </source>
</evidence>
<comment type="caution">
    <text evidence="5">The sequence shown here is derived from an EMBL/GenBank/DDBJ whole genome shotgun (WGS) entry which is preliminary data.</text>
</comment>
<keyword evidence="2" id="KW-0812">Transmembrane</keyword>
<dbReference type="Pfam" id="PF04213">
    <property type="entry name" value="HtaA"/>
    <property type="match status" value="1"/>
</dbReference>
<dbReference type="EMBL" id="JBHMDY010000001">
    <property type="protein sequence ID" value="MFB9258193.1"/>
    <property type="molecule type" value="Genomic_DNA"/>
</dbReference>
<evidence type="ECO:0000256" key="1">
    <source>
        <dbReference type="SAM" id="MobiDB-lite"/>
    </source>
</evidence>
<feature type="region of interest" description="Disordered" evidence="1">
    <location>
        <begin position="365"/>
        <end position="389"/>
    </location>
</feature>
<feature type="region of interest" description="Disordered" evidence="1">
    <location>
        <begin position="425"/>
        <end position="450"/>
    </location>
</feature>
<keyword evidence="3" id="KW-0732">Signal</keyword>
<name>A0ABV5JKF3_9ACTN</name>
<evidence type="ECO:0000259" key="4">
    <source>
        <dbReference type="Pfam" id="PF04213"/>
    </source>
</evidence>
<organism evidence="5 6">
    <name type="scientific">Dietzia aerolata</name>
    <dbReference type="NCBI Taxonomy" id="595984"/>
    <lineage>
        <taxon>Bacteria</taxon>
        <taxon>Bacillati</taxon>
        <taxon>Actinomycetota</taxon>
        <taxon>Actinomycetes</taxon>
        <taxon>Mycobacteriales</taxon>
        <taxon>Dietziaceae</taxon>
        <taxon>Dietzia</taxon>
    </lineage>
</organism>
<protein>
    <submittedName>
        <fullName evidence="5">HtaA domain-containing protein</fullName>
    </submittedName>
</protein>
<feature type="signal peptide" evidence="3">
    <location>
        <begin position="1"/>
        <end position="34"/>
    </location>
</feature>
<feature type="transmembrane region" description="Helical" evidence="2">
    <location>
        <begin position="482"/>
        <end position="503"/>
    </location>
</feature>
<feature type="domain" description="Htaa" evidence="4">
    <location>
        <begin position="130"/>
        <end position="220"/>
    </location>
</feature>
<sequence>MTRQAQSLFREAFALALALVLALGLIAWAPTARAEESDSAGVKEVTGAELRWGVNSETGTKGHAPGTFNFLYAGDVSPHISGPNTAIPSSAWRSTSGDVTIQKRNEDGELATASWADTQTDRSGAPLTAGAHSGLEMLFSGGEGTVDVESGTATISWDGTASIVYYSGFVYMTLSDPELKVTPSSAKITATLGGHKTDRKDAKLWEKITPRNVTIADLPRDCVELSGEKGFAVSPAYLGVEYSAPTGAAEQNRDGDSWGAFPTKFVDFANDTGSGSFWYSSGGTADPMKVALPVSVGWASRGSDNLTEACDSPTSGGTSKGILGQVIDDTVEDILRAAGTDVSDTAAAWMDEAWKPAQPDAVNAARAAQAGQGAQAGGGGVATSTDSTVSSDLVVDEEFSAQYDVRYSAQTPMTAGTVAATVASAPSTNRGTSGGGNAAPAAAPASTTDQGTVPVAANLPLSDVVYANTSASSDADNALPHWQWWVGGVLLALAAGLFLQTVLRKD</sequence>